<organism evidence="8 9">
    <name type="scientific">Couchioplanes caeruleus subsp. caeruleus</name>
    <dbReference type="NCBI Taxonomy" id="56427"/>
    <lineage>
        <taxon>Bacteria</taxon>
        <taxon>Bacillati</taxon>
        <taxon>Actinomycetota</taxon>
        <taxon>Actinomycetes</taxon>
        <taxon>Micromonosporales</taxon>
        <taxon>Micromonosporaceae</taxon>
        <taxon>Couchioplanes</taxon>
    </lineage>
</organism>
<feature type="transmembrane region" description="Helical" evidence="7">
    <location>
        <begin position="195"/>
        <end position="215"/>
    </location>
</feature>
<protein>
    <submittedName>
        <fullName evidence="8">Uncharacterized protein</fullName>
    </submittedName>
</protein>
<feature type="transmembrane region" description="Helical" evidence="7">
    <location>
        <begin position="315"/>
        <end position="338"/>
    </location>
</feature>
<keyword evidence="5 7" id="KW-0472">Membrane</keyword>
<keyword evidence="3 7" id="KW-0812">Transmembrane</keyword>
<feature type="compositionally biased region" description="Basic and acidic residues" evidence="6">
    <location>
        <begin position="502"/>
        <end position="522"/>
    </location>
</feature>
<evidence type="ECO:0000256" key="4">
    <source>
        <dbReference type="ARBA" id="ARBA00022989"/>
    </source>
</evidence>
<dbReference type="PANTHER" id="PTHR30250:SF27">
    <property type="entry name" value="POLYSACCHARIDE BIOSYNTHESIS PROTEIN"/>
    <property type="match status" value="1"/>
</dbReference>
<feature type="transmembrane region" description="Helical" evidence="7">
    <location>
        <begin position="21"/>
        <end position="46"/>
    </location>
</feature>
<feature type="transmembrane region" description="Helical" evidence="7">
    <location>
        <begin position="404"/>
        <end position="425"/>
    </location>
</feature>
<feature type="transmembrane region" description="Helical" evidence="7">
    <location>
        <begin position="466"/>
        <end position="483"/>
    </location>
</feature>
<dbReference type="RefSeq" id="WP_071804873.1">
    <property type="nucleotide sequence ID" value="NZ_MEIA01000102.1"/>
</dbReference>
<evidence type="ECO:0000256" key="1">
    <source>
        <dbReference type="ARBA" id="ARBA00004651"/>
    </source>
</evidence>
<evidence type="ECO:0000256" key="2">
    <source>
        <dbReference type="ARBA" id="ARBA00022475"/>
    </source>
</evidence>
<accession>A0A1K0FNH2</accession>
<comment type="subcellular location">
    <subcellularLocation>
        <location evidence="1">Cell membrane</location>
        <topology evidence="1">Multi-pass membrane protein</topology>
    </subcellularLocation>
</comment>
<feature type="transmembrane region" description="Helical" evidence="7">
    <location>
        <begin position="52"/>
        <end position="79"/>
    </location>
</feature>
<name>A0A1K0FNH2_9ACTN</name>
<dbReference type="InterPro" id="IPR050833">
    <property type="entry name" value="Poly_Biosynth_Transport"/>
</dbReference>
<reference evidence="8 9" key="1">
    <citation type="submission" date="2016-09" db="EMBL/GenBank/DDBJ databases">
        <title>Couchioplanes caeruleus draft genome sequence.</title>
        <authorList>
            <person name="Sheehan J."/>
            <person name="Caffrey P."/>
        </authorList>
    </citation>
    <scope>NUCLEOTIDE SEQUENCE [LARGE SCALE GENOMIC DNA]</scope>
    <source>
        <strain evidence="8 9">DSM 43634</strain>
    </source>
</reference>
<feature type="region of interest" description="Disordered" evidence="6">
    <location>
        <begin position="501"/>
        <end position="522"/>
    </location>
</feature>
<dbReference type="AlphaFoldDB" id="A0A1K0FNH2"/>
<evidence type="ECO:0000256" key="5">
    <source>
        <dbReference type="ARBA" id="ARBA00023136"/>
    </source>
</evidence>
<feature type="transmembrane region" description="Helical" evidence="7">
    <location>
        <begin position="91"/>
        <end position="111"/>
    </location>
</feature>
<comment type="caution">
    <text evidence="8">The sequence shown here is derived from an EMBL/GenBank/DDBJ whole genome shotgun (WGS) entry which is preliminary data.</text>
</comment>
<dbReference type="GO" id="GO:0005886">
    <property type="term" value="C:plasma membrane"/>
    <property type="evidence" value="ECO:0007669"/>
    <property type="project" value="UniProtKB-SubCell"/>
</dbReference>
<dbReference type="Proteomes" id="UP000182486">
    <property type="component" value="Unassembled WGS sequence"/>
</dbReference>
<evidence type="ECO:0000313" key="8">
    <source>
        <dbReference type="EMBL" id="OJF14337.1"/>
    </source>
</evidence>
<keyword evidence="9" id="KW-1185">Reference proteome</keyword>
<evidence type="ECO:0000256" key="3">
    <source>
        <dbReference type="ARBA" id="ARBA00022692"/>
    </source>
</evidence>
<dbReference type="EMBL" id="MEIA01000102">
    <property type="protein sequence ID" value="OJF14337.1"/>
    <property type="molecule type" value="Genomic_DNA"/>
</dbReference>
<feature type="transmembrane region" description="Helical" evidence="7">
    <location>
        <begin position="379"/>
        <end position="398"/>
    </location>
</feature>
<proteinExistence type="predicted"/>
<gene>
    <name evidence="8" type="ORF">BG844_10460</name>
</gene>
<keyword evidence="4 7" id="KW-1133">Transmembrane helix</keyword>
<keyword evidence="2" id="KW-1003">Cell membrane</keyword>
<evidence type="ECO:0000256" key="6">
    <source>
        <dbReference type="SAM" id="MobiDB-lite"/>
    </source>
</evidence>
<dbReference type="PANTHER" id="PTHR30250">
    <property type="entry name" value="PST FAMILY PREDICTED COLANIC ACID TRANSPORTER"/>
    <property type="match status" value="1"/>
</dbReference>
<feature type="transmembrane region" description="Helical" evidence="7">
    <location>
        <begin position="131"/>
        <end position="153"/>
    </location>
</feature>
<feature type="transmembrane region" description="Helical" evidence="7">
    <location>
        <begin position="350"/>
        <end position="372"/>
    </location>
</feature>
<evidence type="ECO:0000313" key="9">
    <source>
        <dbReference type="Proteomes" id="UP000182486"/>
    </source>
</evidence>
<feature type="transmembrane region" description="Helical" evidence="7">
    <location>
        <begin position="165"/>
        <end position="189"/>
    </location>
</feature>
<feature type="transmembrane region" description="Helical" evidence="7">
    <location>
        <begin position="437"/>
        <end position="460"/>
    </location>
</feature>
<evidence type="ECO:0000256" key="7">
    <source>
        <dbReference type="SAM" id="Phobius"/>
    </source>
</evidence>
<sequence length="522" mass="52453">MIAVADQGAGAEVRRSTRSGAIGLVGAAVNGAFGFVLTIVIVRAFGADGSGALFTVIGLVSIVGALCCLGADTALMWALPRRRTGVGGDAARLLAPALVPTVGLALLVAAIGLTAAGPVARALLDDPDGVALIRLAAAGIPVIVAATVLLAAVRATRAVSAYVAVQFLFVPVARPALMIAAVAAGGGVLAGLGGWLLPLGVALVLAIVLAARPLGVGAGASLRPAALDWRTFWGYALPRAASVAIDASSMWVGVLLTGALATQAEAGVFAAVGRYALTGLLVMHGLRVTIAPQLSRLLGADRRAEAAQVYRRTSLWIVVLSWPAYLMLAVFAPGFLALFGTDFRSGATPLAVLAVAMLVNVGVGLVQSVLLMSGNSRGHLLATVAGLTLNVALCLVLIPRHGALGAAIAWSVGIVCENLLAAVLARRALGAALFGRTLVVSALAVTAATGAAAVIGTLVAGRGLPGLAVALGVVVAGAAALLIDRRARAALASVRTQLKGPRTRDEAQLEPARTTDRTKEDR</sequence>